<keyword evidence="5" id="KW-0804">Transcription</keyword>
<dbReference type="Pfam" id="PF04545">
    <property type="entry name" value="Sigma70_r4"/>
    <property type="match status" value="1"/>
</dbReference>
<dbReference type="GO" id="GO:0003677">
    <property type="term" value="F:DNA binding"/>
    <property type="evidence" value="ECO:0007669"/>
    <property type="project" value="UniProtKB-KW"/>
</dbReference>
<feature type="region of interest" description="Disordered" evidence="6">
    <location>
        <begin position="507"/>
        <end position="530"/>
    </location>
</feature>
<dbReference type="InterPro" id="IPR007627">
    <property type="entry name" value="RNA_pol_sigma70_r2"/>
</dbReference>
<sequence>MITIQAAAARQAALQPPTDERRPSPASLPRSPAQPSSQADPALQRARLVRRSVAVTAAAAGSAPGTKRPALAYEAVREAGLPLVWLRRRQRLVRAAAVVGAKQPGPMELLLQQRTSSDRQQHLGHVEQRELAVAAHAGDRRAAAILVNTSRGLVQHIARRHAARGLSHEDLVAEGMIALEHAAVRYRPDRGASFSTFAATAISNGMTRAIHNLSRAIRLPAHQYADMARVKQATLEFVTRHRRQPSAEDIAQSCSFSLKYTVHLVKALRDQPGTSKVMLLASEDRLSASADDPFEKHNEVLEAVGESWEEQDAAESRWMTEQELDMCLAKLPEHQAEVVGLRHGLDNGGEMRTFKQIGQMMKFSGSWASMQYKLGERKLQAFILGTEQAPPTPSSSSSNAAGTQRGAAAAHYDQPAADAPSALATALTSLKPSEVLATALRCGWVTGEQLSWKQVGAQMNRTANGAFNLFRKANLVLNARLESLGHPGLDLTQFSFSLQQREAWQRELQHLQQQPASRRGGYRGGKAASSARSTLVDADICFTPHRSSRGRGRGNSSSGSTLAWSRLHNSSTSSSLVERQTSSCSGPAAAPHTASSQLSSEAEAAAAGPKEVPSVSEADLASCSAVSAGTTGESVPPCSSDGLAVQAPAACLQATSEQHTASGASSPSSSLSGCPGLANTAVAAPATWRSSTSSGGEAAARLQQQLAGPRDSGRVAVLSSCPVCYSSSNH</sequence>
<feature type="compositionally biased region" description="Low complexity" evidence="6">
    <location>
        <begin position="1"/>
        <end position="15"/>
    </location>
</feature>
<evidence type="ECO:0000256" key="5">
    <source>
        <dbReference type="ARBA" id="ARBA00023163"/>
    </source>
</evidence>
<dbReference type="PANTHER" id="PTHR30603:SF47">
    <property type="entry name" value="RNA POLYMERASE SIGMA FACTOR SIGD, CHLOROPLASTIC"/>
    <property type="match status" value="1"/>
</dbReference>
<feature type="region of interest" description="Disordered" evidence="6">
    <location>
        <begin position="542"/>
        <end position="613"/>
    </location>
</feature>
<reference evidence="9" key="2">
    <citation type="submission" date="2020-11" db="EMBL/GenBank/DDBJ databases">
        <authorList>
            <person name="Cecchin M."/>
            <person name="Marcolungo L."/>
            <person name="Rossato M."/>
            <person name="Girolomoni L."/>
            <person name="Cosentino E."/>
            <person name="Cuine S."/>
            <person name="Li-Beisson Y."/>
            <person name="Delledonne M."/>
            <person name="Ballottari M."/>
        </authorList>
    </citation>
    <scope>NUCLEOTIDE SEQUENCE</scope>
    <source>
        <strain evidence="9">211/11P</strain>
        <tissue evidence="9">Whole cell</tissue>
    </source>
</reference>
<evidence type="ECO:0000313" key="10">
    <source>
        <dbReference type="Proteomes" id="UP001055712"/>
    </source>
</evidence>
<evidence type="ECO:0000256" key="3">
    <source>
        <dbReference type="ARBA" id="ARBA00023082"/>
    </source>
</evidence>
<dbReference type="GO" id="GO:0016987">
    <property type="term" value="F:sigma factor activity"/>
    <property type="evidence" value="ECO:0007669"/>
    <property type="project" value="UniProtKB-KW"/>
</dbReference>
<dbReference type="OrthoDB" id="2012130at2759"/>
<proteinExistence type="inferred from homology"/>
<dbReference type="InterPro" id="IPR050239">
    <property type="entry name" value="Sigma-70_RNA_pol_init_factors"/>
</dbReference>
<dbReference type="Pfam" id="PF04542">
    <property type="entry name" value="Sigma70_r2"/>
    <property type="match status" value="1"/>
</dbReference>
<keyword evidence="3" id="KW-0731">Sigma factor</keyword>
<feature type="domain" description="RNA polymerase sigma-70 region 4" evidence="8">
    <location>
        <begin position="327"/>
        <end position="380"/>
    </location>
</feature>
<evidence type="ECO:0000259" key="8">
    <source>
        <dbReference type="Pfam" id="PF04545"/>
    </source>
</evidence>
<dbReference type="InterPro" id="IPR014284">
    <property type="entry name" value="RNA_pol_sigma-70_dom"/>
</dbReference>
<keyword evidence="2" id="KW-0805">Transcription regulation</keyword>
<dbReference type="InterPro" id="IPR007630">
    <property type="entry name" value="RNA_pol_sigma70_r4"/>
</dbReference>
<accession>A0A9D4TK88</accession>
<dbReference type="Gene3D" id="1.20.120.1810">
    <property type="match status" value="1"/>
</dbReference>
<feature type="compositionally biased region" description="Low complexity" evidence="6">
    <location>
        <begin position="24"/>
        <end position="43"/>
    </location>
</feature>
<comment type="similarity">
    <text evidence="1">Belongs to the sigma-70 factor family.</text>
</comment>
<feature type="compositionally biased region" description="Polar residues" evidence="6">
    <location>
        <begin position="576"/>
        <end position="585"/>
    </location>
</feature>
<feature type="compositionally biased region" description="Low complexity" evidence="6">
    <location>
        <begin position="394"/>
        <end position="414"/>
    </location>
</feature>
<feature type="domain" description="RNA polymerase sigma-70 region 2" evidence="7">
    <location>
        <begin position="146"/>
        <end position="214"/>
    </location>
</feature>
<gene>
    <name evidence="9" type="ORF">D9Q98_006402</name>
</gene>
<evidence type="ECO:0000256" key="2">
    <source>
        <dbReference type="ARBA" id="ARBA00023015"/>
    </source>
</evidence>
<protein>
    <recommendedName>
        <fullName evidence="11">RNA polymerase sigma-70 region 2 domain-containing protein</fullName>
    </recommendedName>
</protein>
<dbReference type="Proteomes" id="UP001055712">
    <property type="component" value="Unassembled WGS sequence"/>
</dbReference>
<dbReference type="EMBL" id="SIDB01000009">
    <property type="protein sequence ID" value="KAI3428016.1"/>
    <property type="molecule type" value="Genomic_DNA"/>
</dbReference>
<evidence type="ECO:0000256" key="4">
    <source>
        <dbReference type="ARBA" id="ARBA00023125"/>
    </source>
</evidence>
<evidence type="ECO:0000256" key="6">
    <source>
        <dbReference type="SAM" id="MobiDB-lite"/>
    </source>
</evidence>
<dbReference type="SUPFAM" id="SSF88659">
    <property type="entry name" value="Sigma3 and sigma4 domains of RNA polymerase sigma factors"/>
    <property type="match status" value="2"/>
</dbReference>
<evidence type="ECO:0008006" key="11">
    <source>
        <dbReference type="Google" id="ProtNLM"/>
    </source>
</evidence>
<dbReference type="SUPFAM" id="SSF88946">
    <property type="entry name" value="Sigma2 domain of RNA polymerase sigma factors"/>
    <property type="match status" value="1"/>
</dbReference>
<evidence type="ECO:0000256" key="1">
    <source>
        <dbReference type="ARBA" id="ARBA00007788"/>
    </source>
</evidence>
<organism evidence="9 10">
    <name type="scientific">Chlorella vulgaris</name>
    <name type="common">Green alga</name>
    <dbReference type="NCBI Taxonomy" id="3077"/>
    <lineage>
        <taxon>Eukaryota</taxon>
        <taxon>Viridiplantae</taxon>
        <taxon>Chlorophyta</taxon>
        <taxon>core chlorophytes</taxon>
        <taxon>Trebouxiophyceae</taxon>
        <taxon>Chlorellales</taxon>
        <taxon>Chlorellaceae</taxon>
        <taxon>Chlorella clade</taxon>
        <taxon>Chlorella</taxon>
    </lineage>
</organism>
<name>A0A9D4TK88_CHLVU</name>
<dbReference type="PANTHER" id="PTHR30603">
    <property type="entry name" value="RNA POLYMERASE SIGMA FACTOR RPO"/>
    <property type="match status" value="1"/>
</dbReference>
<dbReference type="NCBIfam" id="TIGR02937">
    <property type="entry name" value="sigma70-ECF"/>
    <property type="match status" value="1"/>
</dbReference>
<reference evidence="9" key="1">
    <citation type="journal article" date="2019" name="Plant J.">
        <title>Chlorella vulgaris genome assembly and annotation reveals the molecular basis for metabolic acclimation to high light conditions.</title>
        <authorList>
            <person name="Cecchin M."/>
            <person name="Marcolungo L."/>
            <person name="Rossato M."/>
            <person name="Girolomoni L."/>
            <person name="Cosentino E."/>
            <person name="Cuine S."/>
            <person name="Li-Beisson Y."/>
            <person name="Delledonne M."/>
            <person name="Ballottari M."/>
        </authorList>
    </citation>
    <scope>NUCLEOTIDE SEQUENCE</scope>
    <source>
        <strain evidence="9">211/11P</strain>
    </source>
</reference>
<feature type="region of interest" description="Disordered" evidence="6">
    <location>
        <begin position="685"/>
        <end position="714"/>
    </location>
</feature>
<comment type="caution">
    <text evidence="9">The sequence shown here is derived from an EMBL/GenBank/DDBJ whole genome shotgun (WGS) entry which is preliminary data.</text>
</comment>
<dbReference type="InterPro" id="IPR013325">
    <property type="entry name" value="RNA_pol_sigma_r2"/>
</dbReference>
<dbReference type="InterPro" id="IPR013324">
    <property type="entry name" value="RNA_pol_sigma_r3/r4-like"/>
</dbReference>
<evidence type="ECO:0000313" key="9">
    <source>
        <dbReference type="EMBL" id="KAI3428016.1"/>
    </source>
</evidence>
<feature type="region of interest" description="Disordered" evidence="6">
    <location>
        <begin position="1"/>
        <end position="43"/>
    </location>
</feature>
<feature type="region of interest" description="Disordered" evidence="6">
    <location>
        <begin position="387"/>
        <end position="414"/>
    </location>
</feature>
<feature type="compositionally biased region" description="Low complexity" evidence="6">
    <location>
        <begin position="594"/>
        <end position="607"/>
    </location>
</feature>
<dbReference type="AlphaFoldDB" id="A0A9D4TK88"/>
<dbReference type="Gene3D" id="1.20.140.160">
    <property type="match status" value="1"/>
</dbReference>
<dbReference type="GO" id="GO:0006352">
    <property type="term" value="P:DNA-templated transcription initiation"/>
    <property type="evidence" value="ECO:0007669"/>
    <property type="project" value="InterPro"/>
</dbReference>
<keyword evidence="10" id="KW-1185">Reference proteome</keyword>
<evidence type="ECO:0000259" key="7">
    <source>
        <dbReference type="Pfam" id="PF04542"/>
    </source>
</evidence>
<keyword evidence="4" id="KW-0238">DNA-binding</keyword>